<dbReference type="EMBL" id="BNDW01000102">
    <property type="protein sequence ID" value="GHI26335.1"/>
    <property type="molecule type" value="Genomic_DNA"/>
</dbReference>
<organism evidence="2 3">
    <name type="scientific">Streptomyces hydrogenans</name>
    <dbReference type="NCBI Taxonomy" id="1873719"/>
    <lineage>
        <taxon>Bacteria</taxon>
        <taxon>Bacillati</taxon>
        <taxon>Actinomycetota</taxon>
        <taxon>Actinomycetes</taxon>
        <taxon>Kitasatosporales</taxon>
        <taxon>Streptomycetaceae</taxon>
        <taxon>Streptomyces</taxon>
    </lineage>
</organism>
<dbReference type="Proteomes" id="UP001052739">
    <property type="component" value="Unassembled WGS sequence"/>
</dbReference>
<keyword evidence="3" id="KW-1185">Reference proteome</keyword>
<sequence>MVEELAEAVVRAAGAAARGVASMLSVPETYAAAAEFAAEVGDHPRKRRTGKDGKGRERP</sequence>
<evidence type="ECO:0000313" key="2">
    <source>
        <dbReference type="EMBL" id="GHI26335.1"/>
    </source>
</evidence>
<accession>A0ABQ3PMU4</accession>
<feature type="region of interest" description="Disordered" evidence="1">
    <location>
        <begin position="39"/>
        <end position="59"/>
    </location>
</feature>
<evidence type="ECO:0000256" key="1">
    <source>
        <dbReference type="SAM" id="MobiDB-lite"/>
    </source>
</evidence>
<protein>
    <submittedName>
        <fullName evidence="2">Uncharacterized protein</fullName>
    </submittedName>
</protein>
<feature type="compositionally biased region" description="Basic and acidic residues" evidence="1">
    <location>
        <begin position="50"/>
        <end position="59"/>
    </location>
</feature>
<evidence type="ECO:0000313" key="3">
    <source>
        <dbReference type="Proteomes" id="UP001052739"/>
    </source>
</evidence>
<reference evidence="2" key="1">
    <citation type="submission" date="2024-05" db="EMBL/GenBank/DDBJ databases">
        <title>Whole genome shotgun sequence of Streptomyces hydrogenans NBRC 13475.</title>
        <authorList>
            <person name="Komaki H."/>
            <person name="Tamura T."/>
        </authorList>
    </citation>
    <scope>NUCLEOTIDE SEQUENCE</scope>
    <source>
        <strain evidence="2">NBRC 13475</strain>
    </source>
</reference>
<name>A0ABQ3PMU4_9ACTN</name>
<dbReference type="RefSeq" id="WP_043225580.1">
    <property type="nucleotide sequence ID" value="NZ_BNBS01000021.1"/>
</dbReference>
<gene>
    <name evidence="2" type="ORF">Shyd_77060</name>
</gene>
<comment type="caution">
    <text evidence="2">The sequence shown here is derived from an EMBL/GenBank/DDBJ whole genome shotgun (WGS) entry which is preliminary data.</text>
</comment>
<proteinExistence type="predicted"/>